<protein>
    <recommendedName>
        <fullName evidence="4">Lycopene cyclase domain-containing protein</fullName>
    </recommendedName>
</protein>
<dbReference type="Proteomes" id="UP001597295">
    <property type="component" value="Unassembled WGS sequence"/>
</dbReference>
<keyword evidence="1" id="KW-0812">Transmembrane</keyword>
<reference evidence="3" key="1">
    <citation type="journal article" date="2019" name="Int. J. Syst. Evol. Microbiol.">
        <title>The Global Catalogue of Microorganisms (GCM) 10K type strain sequencing project: providing services to taxonomists for standard genome sequencing and annotation.</title>
        <authorList>
            <consortium name="The Broad Institute Genomics Platform"/>
            <consortium name="The Broad Institute Genome Sequencing Center for Infectious Disease"/>
            <person name="Wu L."/>
            <person name="Ma J."/>
        </authorList>
    </citation>
    <scope>NUCLEOTIDE SEQUENCE [LARGE SCALE GENOMIC DNA]</scope>
    <source>
        <strain evidence="3">CGMCC 1.19062</strain>
    </source>
</reference>
<keyword evidence="3" id="KW-1185">Reference proteome</keyword>
<organism evidence="2 3">
    <name type="scientific">Lacibacterium aquatile</name>
    <dbReference type="NCBI Taxonomy" id="1168082"/>
    <lineage>
        <taxon>Bacteria</taxon>
        <taxon>Pseudomonadati</taxon>
        <taxon>Pseudomonadota</taxon>
        <taxon>Alphaproteobacteria</taxon>
        <taxon>Rhodospirillales</taxon>
        <taxon>Rhodospirillaceae</taxon>
    </lineage>
</organism>
<evidence type="ECO:0008006" key="4">
    <source>
        <dbReference type="Google" id="ProtNLM"/>
    </source>
</evidence>
<gene>
    <name evidence="2" type="ORF">ACFSM5_04840</name>
</gene>
<feature type="transmembrane region" description="Helical" evidence="1">
    <location>
        <begin position="80"/>
        <end position="98"/>
    </location>
</feature>
<comment type="caution">
    <text evidence="2">The sequence shown here is derived from an EMBL/GenBank/DDBJ whole genome shotgun (WGS) entry which is preliminary data.</text>
</comment>
<evidence type="ECO:0000256" key="1">
    <source>
        <dbReference type="SAM" id="Phobius"/>
    </source>
</evidence>
<keyword evidence="1" id="KW-0472">Membrane</keyword>
<dbReference type="RefSeq" id="WP_379875121.1">
    <property type="nucleotide sequence ID" value="NZ_JBHUIP010000003.1"/>
</dbReference>
<accession>A0ABW5DMQ2</accession>
<proteinExistence type="predicted"/>
<keyword evidence="1" id="KW-1133">Transmembrane helix</keyword>
<sequence length="111" mass="12523">MDWTPLSHGLLAVAIQVAFAASCRPWFKEQAVTVGAIAASMFYFGREFTQHERDIADARQITITQAFPDGLYLWNWTLDSLLDLGAPILFTATVAWIWRRRTPRKLAAVSP</sequence>
<evidence type="ECO:0000313" key="2">
    <source>
        <dbReference type="EMBL" id="MFD2262204.1"/>
    </source>
</evidence>
<dbReference type="EMBL" id="JBHUIP010000003">
    <property type="protein sequence ID" value="MFD2262204.1"/>
    <property type="molecule type" value="Genomic_DNA"/>
</dbReference>
<evidence type="ECO:0000313" key="3">
    <source>
        <dbReference type="Proteomes" id="UP001597295"/>
    </source>
</evidence>
<name>A0ABW5DMQ2_9PROT</name>